<gene>
    <name evidence="2" type="ordered locus">Adeh_3347</name>
</gene>
<name>Q2IEV8_ANADE</name>
<protein>
    <submittedName>
        <fullName evidence="2">Uncharacterized protein</fullName>
    </submittedName>
</protein>
<sequence>MVTTRRTPPGMPAHGAARKGRRARAWAGRVAPGRAGVVGCVRLRERLYNFSSSPEARRMNRKNGERQGGRAAKVRSFSATDEDVAMLDAVARYHGFSKSATLVGLVRREFWRLFPAGTGDIKPARGARVKP</sequence>
<dbReference type="KEGG" id="ade:Adeh_3347"/>
<evidence type="ECO:0000313" key="3">
    <source>
        <dbReference type="Proteomes" id="UP000001935"/>
    </source>
</evidence>
<dbReference type="AlphaFoldDB" id="Q2IEV8"/>
<proteinExistence type="predicted"/>
<evidence type="ECO:0000313" key="2">
    <source>
        <dbReference type="EMBL" id="ABC83114.1"/>
    </source>
</evidence>
<organism evidence="2 3">
    <name type="scientific">Anaeromyxobacter dehalogenans (strain 2CP-C)</name>
    <dbReference type="NCBI Taxonomy" id="290397"/>
    <lineage>
        <taxon>Bacteria</taxon>
        <taxon>Pseudomonadati</taxon>
        <taxon>Myxococcota</taxon>
        <taxon>Myxococcia</taxon>
        <taxon>Myxococcales</taxon>
        <taxon>Cystobacterineae</taxon>
        <taxon>Anaeromyxobacteraceae</taxon>
        <taxon>Anaeromyxobacter</taxon>
    </lineage>
</organism>
<feature type="compositionally biased region" description="Basic and acidic residues" evidence="1">
    <location>
        <begin position="55"/>
        <end position="68"/>
    </location>
</feature>
<evidence type="ECO:0000256" key="1">
    <source>
        <dbReference type="SAM" id="MobiDB-lite"/>
    </source>
</evidence>
<dbReference type="STRING" id="290397.Adeh_3347"/>
<dbReference type="EMBL" id="CP000251">
    <property type="protein sequence ID" value="ABC83114.1"/>
    <property type="molecule type" value="Genomic_DNA"/>
</dbReference>
<dbReference type="Proteomes" id="UP000001935">
    <property type="component" value="Chromosome"/>
</dbReference>
<reference evidence="2 3" key="1">
    <citation type="submission" date="2006-01" db="EMBL/GenBank/DDBJ databases">
        <title>Complete sequence of Anaeromyxobacter dehalogenans 2CP-C.</title>
        <authorList>
            <consortium name="US DOE Joint Genome Institute"/>
            <person name="Copeland A."/>
            <person name="Lucas S."/>
            <person name="Lapidus A."/>
            <person name="Barry K."/>
            <person name="Detter J.C."/>
            <person name="Glavina T."/>
            <person name="Hammon N."/>
            <person name="Israni S."/>
            <person name="Pitluck S."/>
            <person name="Brettin T."/>
            <person name="Bruce D."/>
            <person name="Han C."/>
            <person name="Tapia R."/>
            <person name="Gilna P."/>
            <person name="Kiss H."/>
            <person name="Schmutz J."/>
            <person name="Larimer F."/>
            <person name="Land M."/>
            <person name="Kyrpides N."/>
            <person name="Anderson I."/>
            <person name="Sanford R.A."/>
            <person name="Ritalahti K.M."/>
            <person name="Thomas H.S."/>
            <person name="Kirby J.R."/>
            <person name="Zhulin I.B."/>
            <person name="Loeffler F.E."/>
            <person name="Richardson P."/>
        </authorList>
    </citation>
    <scope>NUCLEOTIDE SEQUENCE [LARGE SCALE GENOMIC DNA]</scope>
    <source>
        <strain evidence="2 3">2CP-C</strain>
    </source>
</reference>
<dbReference type="HOGENOM" id="CLU_1923183_0_0_7"/>
<accession>Q2IEV8</accession>
<feature type="region of interest" description="Disordered" evidence="1">
    <location>
        <begin position="55"/>
        <end position="74"/>
    </location>
</feature>